<proteinExistence type="predicted"/>
<dbReference type="KEGG" id="ovb:NB640_01495"/>
<protein>
    <submittedName>
        <fullName evidence="2">Virulence associated protein</fullName>
    </submittedName>
</protein>
<name>A0A9E9M022_9BURK</name>
<dbReference type="Proteomes" id="UP001156215">
    <property type="component" value="Chromosome"/>
</dbReference>
<dbReference type="InterPro" id="IPR014976">
    <property type="entry name" value="AbpA_HamA_C"/>
</dbReference>
<dbReference type="Pfam" id="PF08878">
    <property type="entry name" value="HamA"/>
    <property type="match status" value="1"/>
</dbReference>
<feature type="domain" description="Anti-bacteriophage protein A/HamA C-terminal" evidence="1">
    <location>
        <begin position="21"/>
        <end position="271"/>
    </location>
</feature>
<sequence length="276" mass="30717">MQDSTFFIPPHLSCLSKSTHTILSSDGQPIEIWELTAPQTAELLNVWATHFRQHYCPDSEIDILREGTGLSRADYLTQIVFPDKSIAPGPGVRSGDFAELLIADYVQFVLNYWVPRGKYADKANRDESVKGVDILGFRILKESYSPEDTLLAFEVKAQASGGKYSGCLQAAIDDSSKDYLRRAITLNAIKRRLLHANKNREALTVQRFQNQSDHPYVYKSGAAALLSDEAYDEQAIQSGTTTNGHQNAQNLHILVVRGTELMKLVHALYESAANEA</sequence>
<evidence type="ECO:0000313" key="2">
    <source>
        <dbReference type="EMBL" id="WAW10368.1"/>
    </source>
</evidence>
<gene>
    <name evidence="2" type="ORF">NB640_01495</name>
</gene>
<dbReference type="EMBL" id="CP098242">
    <property type="protein sequence ID" value="WAW10368.1"/>
    <property type="molecule type" value="Genomic_DNA"/>
</dbReference>
<evidence type="ECO:0000313" key="3">
    <source>
        <dbReference type="Proteomes" id="UP001156215"/>
    </source>
</evidence>
<reference evidence="2" key="1">
    <citation type="journal article" date="2022" name="Front. Microbiol.">
        <title>New perspectives on an old grouping: The genomic and phenotypic variability of Oxalobacter formigenes and the implications for calcium oxalate stone prevention.</title>
        <authorList>
            <person name="Chmiel J.A."/>
            <person name="Carr C."/>
            <person name="Stuivenberg G.A."/>
            <person name="Venema R."/>
            <person name="Chanyi R.M."/>
            <person name="Al K.F."/>
            <person name="Giguere D."/>
            <person name="Say H."/>
            <person name="Akouris P.P."/>
            <person name="Dominguez Romero S.A."/>
            <person name="Kwong A."/>
            <person name="Tai V."/>
            <person name="Koval S.F."/>
            <person name="Razvi H."/>
            <person name="Bjazevic J."/>
            <person name="Burton J.P."/>
        </authorList>
    </citation>
    <scope>NUCLEOTIDE SEQUENCE</scope>
    <source>
        <strain evidence="2">WoOx3</strain>
    </source>
</reference>
<dbReference type="AlphaFoldDB" id="A0A9E9M022"/>
<organism evidence="2 3">
    <name type="scientific">Oxalobacter vibrioformis</name>
    <dbReference type="NCBI Taxonomy" id="933080"/>
    <lineage>
        <taxon>Bacteria</taxon>
        <taxon>Pseudomonadati</taxon>
        <taxon>Pseudomonadota</taxon>
        <taxon>Betaproteobacteria</taxon>
        <taxon>Burkholderiales</taxon>
        <taxon>Oxalobacteraceae</taxon>
        <taxon>Oxalobacter</taxon>
    </lineage>
</organism>
<dbReference type="RefSeq" id="WP_269309380.1">
    <property type="nucleotide sequence ID" value="NZ_CP098242.1"/>
</dbReference>
<evidence type="ECO:0000259" key="1">
    <source>
        <dbReference type="Pfam" id="PF08878"/>
    </source>
</evidence>
<keyword evidence="3" id="KW-1185">Reference proteome</keyword>
<accession>A0A9E9M022</accession>